<proteinExistence type="predicted"/>
<feature type="compositionally biased region" description="Basic residues" evidence="1">
    <location>
        <begin position="7"/>
        <end position="16"/>
    </location>
</feature>
<accession>A0A8J7GLH5</accession>
<dbReference type="Pfam" id="PF11772">
    <property type="entry name" value="EpuA"/>
    <property type="match status" value="1"/>
</dbReference>
<keyword evidence="3" id="KW-0804">Transcription</keyword>
<sequence>MTETRKERRVRQKNHPVKQEYDEVSSNGRENIREQWKAVRKIPILARVGVVLILALLAIVVGTMIGYSVLGDGAALDVFKKDTWQHIFDIYRGVK</sequence>
<name>A0A8J7GLH5_9BACL</name>
<dbReference type="InterPro" id="IPR024596">
    <property type="entry name" value="RNApol_su_b/EpuA"/>
</dbReference>
<evidence type="ECO:0000256" key="1">
    <source>
        <dbReference type="SAM" id="MobiDB-lite"/>
    </source>
</evidence>
<organism evidence="3 4">
    <name type="scientific">Savagea serpentis</name>
    <dbReference type="NCBI Taxonomy" id="2785297"/>
    <lineage>
        <taxon>Bacteria</taxon>
        <taxon>Bacillati</taxon>
        <taxon>Bacillota</taxon>
        <taxon>Bacilli</taxon>
        <taxon>Bacillales</taxon>
        <taxon>Caryophanaceae</taxon>
        <taxon>Savagea</taxon>
    </lineage>
</organism>
<dbReference type="GO" id="GO:0000428">
    <property type="term" value="C:DNA-directed RNA polymerase complex"/>
    <property type="evidence" value="ECO:0007669"/>
    <property type="project" value="UniProtKB-KW"/>
</dbReference>
<dbReference type="Proteomes" id="UP000622653">
    <property type="component" value="Unassembled WGS sequence"/>
</dbReference>
<feature type="region of interest" description="Disordered" evidence="1">
    <location>
        <begin position="1"/>
        <end position="26"/>
    </location>
</feature>
<dbReference type="RefSeq" id="WP_194562573.1">
    <property type="nucleotide sequence ID" value="NZ_JADKPV010000002.1"/>
</dbReference>
<keyword evidence="4" id="KW-1185">Reference proteome</keyword>
<protein>
    <submittedName>
        <fullName evidence="3">DNA-directed RNA polymerase subunit beta</fullName>
    </submittedName>
</protein>
<gene>
    <name evidence="3" type="ORF">IRY55_06940</name>
</gene>
<dbReference type="EMBL" id="JADKPV010000002">
    <property type="protein sequence ID" value="MBF4501098.1"/>
    <property type="molecule type" value="Genomic_DNA"/>
</dbReference>
<keyword evidence="2" id="KW-0472">Membrane</keyword>
<keyword evidence="2" id="KW-0812">Transmembrane</keyword>
<evidence type="ECO:0000313" key="3">
    <source>
        <dbReference type="EMBL" id="MBF4501098.1"/>
    </source>
</evidence>
<keyword evidence="3" id="KW-0240">DNA-directed RNA polymerase</keyword>
<evidence type="ECO:0000313" key="4">
    <source>
        <dbReference type="Proteomes" id="UP000622653"/>
    </source>
</evidence>
<dbReference type="AlphaFoldDB" id="A0A8J7GLH5"/>
<comment type="caution">
    <text evidence="3">The sequence shown here is derived from an EMBL/GenBank/DDBJ whole genome shotgun (WGS) entry which is preliminary data.</text>
</comment>
<keyword evidence="2" id="KW-1133">Transmembrane helix</keyword>
<feature type="transmembrane region" description="Helical" evidence="2">
    <location>
        <begin position="44"/>
        <end position="70"/>
    </location>
</feature>
<evidence type="ECO:0000256" key="2">
    <source>
        <dbReference type="SAM" id="Phobius"/>
    </source>
</evidence>
<reference evidence="3" key="1">
    <citation type="submission" date="2020-11" db="EMBL/GenBank/DDBJ databases">
        <title>Multidrug resistant novel bacterium Savagea serpentis sp. nov., isolated from the scats of a vine snake (Ahaetulla nasuta).</title>
        <authorList>
            <person name="Venkata Ramana V."/>
            <person name="Vikas Patil S."/>
            <person name="Yogita Lugani V."/>
        </authorList>
    </citation>
    <scope>NUCLEOTIDE SEQUENCE</scope>
    <source>
        <strain evidence="3">SN6</strain>
    </source>
</reference>